<keyword evidence="7" id="KW-0326">Glycosidase</keyword>
<dbReference type="Gene3D" id="3.40.50.880">
    <property type="match status" value="1"/>
</dbReference>
<evidence type="ECO:0000259" key="9">
    <source>
        <dbReference type="Pfam" id="PF08532"/>
    </source>
</evidence>
<evidence type="ECO:0000256" key="4">
    <source>
        <dbReference type="ARBA" id="ARBA00022723"/>
    </source>
</evidence>
<dbReference type="InterPro" id="IPR029062">
    <property type="entry name" value="Class_I_gatase-like"/>
</dbReference>
<name>A0A6P1ECU2_LENHI</name>
<feature type="domain" description="Beta-galactosidase C-terminal" evidence="10">
    <location>
        <begin position="635"/>
        <end position="686"/>
    </location>
</feature>
<accession>A0A6P1ECU2</accession>
<evidence type="ECO:0000313" key="11">
    <source>
        <dbReference type="EMBL" id="QHB53091.1"/>
    </source>
</evidence>
<dbReference type="RefSeq" id="WP_003550462.1">
    <property type="nucleotide sequence ID" value="NZ_CABKOL010000106.1"/>
</dbReference>
<keyword evidence="4" id="KW-0479">Metal-binding</keyword>
<reference evidence="11 12" key="1">
    <citation type="submission" date="2019-12" db="EMBL/GenBank/DDBJ databases">
        <title>Lactobacillus hilgardii FLUB.</title>
        <authorList>
            <person name="Gustaw K."/>
        </authorList>
    </citation>
    <scope>NUCLEOTIDE SEQUENCE [LARGE SCALE GENOMIC DNA]</scope>
    <source>
        <strain evidence="11 12">FLUB</strain>
    </source>
</reference>
<keyword evidence="6" id="KW-0862">Zinc</keyword>
<dbReference type="InterPro" id="IPR003476">
    <property type="entry name" value="Glyco_hydro_42"/>
</dbReference>
<dbReference type="EC" id="3.2.1.23" evidence="3"/>
<gene>
    <name evidence="11" type="ORF">GQR93_13270</name>
</gene>
<evidence type="ECO:0000256" key="7">
    <source>
        <dbReference type="ARBA" id="ARBA00023295"/>
    </source>
</evidence>
<dbReference type="SUPFAM" id="SSF52317">
    <property type="entry name" value="Class I glutamine amidotransferase-like"/>
    <property type="match status" value="1"/>
</dbReference>
<dbReference type="Gene3D" id="3.20.20.80">
    <property type="entry name" value="Glycosidases"/>
    <property type="match status" value="1"/>
</dbReference>
<dbReference type="GO" id="GO:0046872">
    <property type="term" value="F:metal ion binding"/>
    <property type="evidence" value="ECO:0007669"/>
    <property type="project" value="UniProtKB-KW"/>
</dbReference>
<dbReference type="SUPFAM" id="SSF51445">
    <property type="entry name" value="(Trans)glycosidases"/>
    <property type="match status" value="1"/>
</dbReference>
<comment type="similarity">
    <text evidence="2">Belongs to the glycosyl hydrolase 42 family.</text>
</comment>
<dbReference type="SMR" id="A0A6P1ECU2"/>
<evidence type="ECO:0000259" key="10">
    <source>
        <dbReference type="Pfam" id="PF08533"/>
    </source>
</evidence>
<dbReference type="EMBL" id="CP047121">
    <property type="protein sequence ID" value="QHB53091.1"/>
    <property type="molecule type" value="Genomic_DNA"/>
</dbReference>
<evidence type="ECO:0000256" key="3">
    <source>
        <dbReference type="ARBA" id="ARBA00012756"/>
    </source>
</evidence>
<organism evidence="11 12">
    <name type="scientific">Lentilactobacillus hilgardii</name>
    <name type="common">Lactobacillus hilgardii</name>
    <dbReference type="NCBI Taxonomy" id="1588"/>
    <lineage>
        <taxon>Bacteria</taxon>
        <taxon>Bacillati</taxon>
        <taxon>Bacillota</taxon>
        <taxon>Bacilli</taxon>
        <taxon>Lactobacillales</taxon>
        <taxon>Lactobacillaceae</taxon>
        <taxon>Lentilactobacillus</taxon>
    </lineage>
</organism>
<protein>
    <recommendedName>
        <fullName evidence="3">beta-galactosidase</fullName>
        <ecNumber evidence="3">3.2.1.23</ecNumber>
    </recommendedName>
</protein>
<dbReference type="PANTHER" id="PTHR36447:SF2">
    <property type="entry name" value="BETA-GALACTOSIDASE YESZ"/>
    <property type="match status" value="1"/>
</dbReference>
<evidence type="ECO:0000313" key="12">
    <source>
        <dbReference type="Proteomes" id="UP000465035"/>
    </source>
</evidence>
<dbReference type="Pfam" id="PF08533">
    <property type="entry name" value="Glyco_hydro_42C"/>
    <property type="match status" value="1"/>
</dbReference>
<feature type="domain" description="Beta-galactosidase trimerisation" evidence="9">
    <location>
        <begin position="419"/>
        <end position="616"/>
    </location>
</feature>
<sequence length="689" mass="79666">MDFKNFLYGAAYYYEYLPYDRLDEDIKMMKDANINVVRIGESTWSTYEPQEGIFDFSKLDKVVNAMQKAGINVIIGTPTYAIPTWMAKAYPEVLLTDRTGKHQYGSRQIIDITNPTFRNFSERIIRKMVERTVHNPAVIGFQVDNETKHFDTSSENVYLAFEKWLKKKFNGDLDKLNHAYGLDYWSNRINAWEDFPPINSTINGSLGTAFEEFKRTLVTDFLTWQVDIVNEYKRDDQFVTNNFDFEWRKQSFGLNADSNHFEVSKPFDVTAVDVYHPTQDNLTGTEIAFCGDVARSTKDKNYIVMETEAQAFRHWVPYPGQLTLQAFSHIASGANMIGYWHWHSVHNSYETYWKGLLGHDFRPNPVYNEAKTIGKKLKEVGSNFLDTKKKNRVAFVVSNQALSAVDWFPYKNTIFDKTGEHQYNDVLRSYYDPLYRLNVEADILQLGDPRLSNDNYDFLVVPMLYSATDEQLEQLNVFVKNGGNILYSFRSGYTNQDVKARTEVQPALISKAVGAEYELFVEPNRNYGTDKPEKDVTISGTEELSGIDQQPVKYWMELLTTTTGKALATYNHPYWGKYAAITENQYGKGNAFYAGSYLNQQSITDLYKYILKKIGLWTSRQEQEFPIINKQLITKDNAVLDFYFNYSNQEQTVTYCSKNGQSIMNDLSEKQGDTFTLKPWGLQVFKAEN</sequence>
<evidence type="ECO:0000256" key="1">
    <source>
        <dbReference type="ARBA" id="ARBA00001412"/>
    </source>
</evidence>
<dbReference type="GeneID" id="69059346"/>
<dbReference type="GO" id="GO:0009341">
    <property type="term" value="C:beta-galactosidase complex"/>
    <property type="evidence" value="ECO:0007669"/>
    <property type="project" value="InterPro"/>
</dbReference>
<dbReference type="GO" id="GO:0006012">
    <property type="term" value="P:galactose metabolic process"/>
    <property type="evidence" value="ECO:0007669"/>
    <property type="project" value="InterPro"/>
</dbReference>
<evidence type="ECO:0000259" key="8">
    <source>
        <dbReference type="Pfam" id="PF02449"/>
    </source>
</evidence>
<dbReference type="InterPro" id="IPR013529">
    <property type="entry name" value="Glyco_hydro_42_N"/>
</dbReference>
<evidence type="ECO:0000256" key="2">
    <source>
        <dbReference type="ARBA" id="ARBA00005940"/>
    </source>
</evidence>
<dbReference type="InterPro" id="IPR013739">
    <property type="entry name" value="Beta_galactosidase_C"/>
</dbReference>
<evidence type="ECO:0000256" key="6">
    <source>
        <dbReference type="ARBA" id="ARBA00022833"/>
    </source>
</evidence>
<dbReference type="Pfam" id="PF02449">
    <property type="entry name" value="Glyco_hydro_42"/>
    <property type="match status" value="1"/>
</dbReference>
<dbReference type="InterPro" id="IPR017853">
    <property type="entry name" value="GH"/>
</dbReference>
<dbReference type="PANTHER" id="PTHR36447">
    <property type="entry name" value="BETA-GALACTOSIDASE GANA"/>
    <property type="match status" value="1"/>
</dbReference>
<dbReference type="AlphaFoldDB" id="A0A6P1ECU2"/>
<keyword evidence="5" id="KW-0378">Hydrolase</keyword>
<proteinExistence type="inferred from homology"/>
<dbReference type="Proteomes" id="UP000465035">
    <property type="component" value="Chromosome"/>
</dbReference>
<dbReference type="GO" id="GO:0004565">
    <property type="term" value="F:beta-galactosidase activity"/>
    <property type="evidence" value="ECO:0007669"/>
    <property type="project" value="UniProtKB-EC"/>
</dbReference>
<dbReference type="Pfam" id="PF08532">
    <property type="entry name" value="Glyco_hydro_42M"/>
    <property type="match status" value="1"/>
</dbReference>
<comment type="catalytic activity">
    <reaction evidence="1">
        <text>Hydrolysis of terminal non-reducing beta-D-galactose residues in beta-D-galactosides.</text>
        <dbReference type="EC" id="3.2.1.23"/>
    </reaction>
</comment>
<evidence type="ECO:0000256" key="5">
    <source>
        <dbReference type="ARBA" id="ARBA00022801"/>
    </source>
</evidence>
<dbReference type="InterPro" id="IPR013738">
    <property type="entry name" value="Beta_galactosidase_Trimer"/>
</dbReference>
<dbReference type="CDD" id="cd03143">
    <property type="entry name" value="A4_beta-galactosidase_middle_domain"/>
    <property type="match status" value="1"/>
</dbReference>
<feature type="domain" description="Glycoside hydrolase family 42 N-terminal" evidence="8">
    <location>
        <begin position="12"/>
        <end position="379"/>
    </location>
</feature>